<name>A0A1H0MVE5_MICTS</name>
<dbReference type="PROSITE" id="PS00730">
    <property type="entry name" value="AP_NUCLEASE_F2_2"/>
    <property type="match status" value="1"/>
</dbReference>
<keyword evidence="3" id="KW-0413">Isomerase</keyword>
<proteinExistence type="predicted"/>
<sequence length="387" mass="41345">MELSYCTNVHPAEDLPGIVRQLDEHAGPVRRAAGLERLGVGLWMPVGVASLLSDDPRARGVLADALARNGLELRTVNAFPYRGFHDDVVKLAVYRPDWTTRERLEYTLDCARALAALLPAGAEGSISTLPLGWREGWDAAADRAAEEHLAGLVEGLAALERETGRIVRVAIEPEPGCILDDVADVVAWLGARPHLTAGGRLGLCLDTCHLAVSFADPAGAVAAAAAAGIRIVKVQASVALEVPDPADPRTADALRPFAEERYVHQVREAGGRRSADDLPEVLYAAAPWPTDRAWRVHVHIPLHARPAAPLRATTEVLLAAVDAVLETPGGGDAHLDIETYTWSVLPDELQPETLVGGIAAELRWAHAHLPRAVAGVPASRIDERSLV</sequence>
<evidence type="ECO:0000256" key="1">
    <source>
        <dbReference type="ARBA" id="ARBA00023277"/>
    </source>
</evidence>
<dbReference type="InterPro" id="IPR018246">
    <property type="entry name" value="AP_endonuc_F2_Zn_BS"/>
</dbReference>
<dbReference type="Proteomes" id="UP000186456">
    <property type="component" value="Unassembled WGS sequence"/>
</dbReference>
<dbReference type="GO" id="GO:0016853">
    <property type="term" value="F:isomerase activity"/>
    <property type="evidence" value="ECO:0007669"/>
    <property type="project" value="UniProtKB-KW"/>
</dbReference>
<evidence type="ECO:0000313" key="4">
    <source>
        <dbReference type="Proteomes" id="UP000186456"/>
    </source>
</evidence>
<feature type="domain" description="Xylose isomerase-like TIM barrel" evidence="2">
    <location>
        <begin position="61"/>
        <end position="237"/>
    </location>
</feature>
<dbReference type="NCBIfam" id="NF035939">
    <property type="entry name" value="TIM_EboE"/>
    <property type="match status" value="1"/>
</dbReference>
<evidence type="ECO:0000259" key="2">
    <source>
        <dbReference type="Pfam" id="PF01261"/>
    </source>
</evidence>
<dbReference type="EMBL" id="FNJN01000002">
    <property type="protein sequence ID" value="SDO84275.1"/>
    <property type="molecule type" value="Genomic_DNA"/>
</dbReference>
<dbReference type="AlphaFoldDB" id="A0A1H0MVE5"/>
<dbReference type="SUPFAM" id="SSF51658">
    <property type="entry name" value="Xylose isomerase-like"/>
    <property type="match status" value="1"/>
</dbReference>
<dbReference type="InterPro" id="IPR036237">
    <property type="entry name" value="Xyl_isomerase-like_sf"/>
</dbReference>
<dbReference type="GO" id="GO:0008270">
    <property type="term" value="F:zinc ion binding"/>
    <property type="evidence" value="ECO:0007669"/>
    <property type="project" value="InterPro"/>
</dbReference>
<gene>
    <name evidence="3" type="ORF">SAMN04487788_1181</name>
</gene>
<accession>A0A1H0MVE5</accession>
<keyword evidence="1" id="KW-0119">Carbohydrate metabolism</keyword>
<dbReference type="Pfam" id="PF01261">
    <property type="entry name" value="AP_endonuc_2"/>
    <property type="match status" value="1"/>
</dbReference>
<reference evidence="3 4" key="1">
    <citation type="submission" date="2016-10" db="EMBL/GenBank/DDBJ databases">
        <authorList>
            <person name="de Groot N.N."/>
        </authorList>
    </citation>
    <scope>NUCLEOTIDE SEQUENCE [LARGE SCALE GENOMIC DNA]</scope>
    <source>
        <strain evidence="3 4">StLB037</strain>
    </source>
</reference>
<dbReference type="InterPro" id="IPR013022">
    <property type="entry name" value="Xyl_isomerase-like_TIM-brl"/>
</dbReference>
<organism evidence="3 4">
    <name type="scientific">Microbacterium testaceum (strain StLB037)</name>
    <dbReference type="NCBI Taxonomy" id="979556"/>
    <lineage>
        <taxon>Bacteria</taxon>
        <taxon>Bacillati</taxon>
        <taxon>Actinomycetota</taxon>
        <taxon>Actinomycetes</taxon>
        <taxon>Micrococcales</taxon>
        <taxon>Microbacteriaceae</taxon>
        <taxon>Microbacterium</taxon>
    </lineage>
</organism>
<protein>
    <submittedName>
        <fullName evidence="3">Xylose isomerase-like TIM barrel</fullName>
    </submittedName>
</protein>
<evidence type="ECO:0000313" key="3">
    <source>
        <dbReference type="EMBL" id="SDO84275.1"/>
    </source>
</evidence>
<dbReference type="Gene3D" id="3.20.20.150">
    <property type="entry name" value="Divalent-metal-dependent TIM barrel enzymes"/>
    <property type="match status" value="1"/>
</dbReference>